<dbReference type="PANTHER" id="PTHR38454:SF1">
    <property type="entry name" value="INTEGRAL MEMBRANE PROTEIN"/>
    <property type="match status" value="1"/>
</dbReference>
<sequence length="859" mass="95767">MGIWLPFLFLATFFFGKAFAYQEQFLFRDAAHFYYPLFHEVTRQWKAGEVPLWSPFDGIGMPLAADATPSVFYPGKLLLLTPLGFNFGLRMYVVMHFALSYGGMFWAARTWRCSVWGAVLAAITYTFGGPVLSYHANIIFLVGASWLPFALASGWMLARRPALLPGIALALALTMMILGGDPQLAFHTMMMLAMGAFLCVLPWRRLPSWKAWLQWRAFRVGALVGCALLAAGLSAIQILPTSEWAKRSLRATTDQPRSMYELARGIGSEEKDRFNALLGNPKPNTHARHSYDFSIGPWNWPGVFVANFSGKMYPKNERWVRAIPAEGRIWFASLFMGMLAMFLAAYAIWNRPSRRVDRWLIAIGLFGLIASLGWYGIGWLILEIGYGLGWDGDSLPIGSPFGGLYWLLNMIVPRYAQFRYPAKWWIFLAFAMPLLAGRGLDQLRAGKCLLGVTIGTSSILIVVGGIVWLTSTSLGSTLPRVPNDILFGPLDAPAGISQMSVGLISAAVALIIGIVGLHVLPRRLAVALVLIVATGELAVGNAWVAPTASEDLWNTNGFDMTSLPLEKRDFEPTNFFDRTENHYPTEFAEHSSDDRMIAGLKIDRQNDFPRFHLLDTVRFAPSVVSITPRDYETVWSLARADKTLMKFVQDIHGIGWPTTRSPWEEAWWQADIDWHAPIDPLAPQQSLEETRQLLGVLSSSDKFRVIKRANAGNWPSTYKWDLANRFPVILEASSENRLKRPPAPRTASVNTTLHRTSAGKMKLTLAGTQNGWVIFREYFDPGWQCTITDAQGIQRTGVPVFRANRILMAVPVEAGDTQVTLTYWPRSFVIGAIVSGLSWLALVILLAAKFGLAAFKRLS</sequence>
<feature type="transmembrane region" description="Helical" evidence="1">
    <location>
        <begin position="184"/>
        <end position="203"/>
    </location>
</feature>
<dbReference type="AlphaFoldDB" id="A0A2S8FAG9"/>
<feature type="transmembrane region" description="Helical" evidence="1">
    <location>
        <begin position="87"/>
        <end position="108"/>
    </location>
</feature>
<feature type="transmembrane region" description="Helical" evidence="1">
    <location>
        <begin position="360"/>
        <end position="382"/>
    </location>
</feature>
<organism evidence="2 3">
    <name type="scientific">Blastopirellula marina</name>
    <dbReference type="NCBI Taxonomy" id="124"/>
    <lineage>
        <taxon>Bacteria</taxon>
        <taxon>Pseudomonadati</taxon>
        <taxon>Planctomycetota</taxon>
        <taxon>Planctomycetia</taxon>
        <taxon>Pirellulales</taxon>
        <taxon>Pirellulaceae</taxon>
        <taxon>Blastopirellula</taxon>
    </lineage>
</organism>
<keyword evidence="1" id="KW-0472">Membrane</keyword>
<reference evidence="2 3" key="1">
    <citation type="submission" date="2018-02" db="EMBL/GenBank/DDBJ databases">
        <title>Comparative genomes isolates from brazilian mangrove.</title>
        <authorList>
            <person name="Araujo J.E."/>
            <person name="Taketani R.G."/>
            <person name="Silva M.C.P."/>
            <person name="Loureco M.V."/>
            <person name="Andreote F.D."/>
        </authorList>
    </citation>
    <scope>NUCLEOTIDE SEQUENCE [LARGE SCALE GENOMIC DNA]</scope>
    <source>
        <strain evidence="2 3">HEX-2 MGV</strain>
    </source>
</reference>
<protein>
    <recommendedName>
        <fullName evidence="4">Membrane protein 6-pyruvoyl-tetrahydropterin synthase-related domain-containing protein</fullName>
    </recommendedName>
</protein>
<name>A0A2S8FAG9_9BACT</name>
<evidence type="ECO:0008006" key="4">
    <source>
        <dbReference type="Google" id="ProtNLM"/>
    </source>
</evidence>
<gene>
    <name evidence="2" type="ORF">C5Y96_15540</name>
</gene>
<evidence type="ECO:0000313" key="2">
    <source>
        <dbReference type="EMBL" id="PQO29166.1"/>
    </source>
</evidence>
<proteinExistence type="predicted"/>
<keyword evidence="1" id="KW-0812">Transmembrane</keyword>
<dbReference type="InterPro" id="IPR018580">
    <property type="entry name" value="Uncharacterised_YfhO"/>
</dbReference>
<feature type="transmembrane region" description="Helical" evidence="1">
    <location>
        <begin position="496"/>
        <end position="517"/>
    </location>
</feature>
<comment type="caution">
    <text evidence="2">The sequence shown here is derived from an EMBL/GenBank/DDBJ whole genome shotgun (WGS) entry which is preliminary data.</text>
</comment>
<keyword evidence="1" id="KW-1133">Transmembrane helix</keyword>
<evidence type="ECO:0000313" key="3">
    <source>
        <dbReference type="Proteomes" id="UP000240009"/>
    </source>
</evidence>
<dbReference type="PANTHER" id="PTHR38454">
    <property type="entry name" value="INTEGRAL MEMBRANE PROTEIN-RELATED"/>
    <property type="match status" value="1"/>
</dbReference>
<dbReference type="EMBL" id="PUIA01000042">
    <property type="protein sequence ID" value="PQO29166.1"/>
    <property type="molecule type" value="Genomic_DNA"/>
</dbReference>
<feature type="transmembrane region" description="Helical" evidence="1">
    <location>
        <begin position="115"/>
        <end position="132"/>
    </location>
</feature>
<feature type="transmembrane region" description="Helical" evidence="1">
    <location>
        <begin position="215"/>
        <end position="239"/>
    </location>
</feature>
<feature type="transmembrane region" description="Helical" evidence="1">
    <location>
        <begin position="828"/>
        <end position="848"/>
    </location>
</feature>
<dbReference type="Proteomes" id="UP000240009">
    <property type="component" value="Unassembled WGS sequence"/>
</dbReference>
<feature type="transmembrane region" description="Helical" evidence="1">
    <location>
        <begin position="524"/>
        <end position="544"/>
    </location>
</feature>
<feature type="transmembrane region" description="Helical" evidence="1">
    <location>
        <begin position="138"/>
        <end position="157"/>
    </location>
</feature>
<evidence type="ECO:0000256" key="1">
    <source>
        <dbReference type="SAM" id="Phobius"/>
    </source>
</evidence>
<feature type="transmembrane region" description="Helical" evidence="1">
    <location>
        <begin position="448"/>
        <end position="469"/>
    </location>
</feature>
<feature type="transmembrane region" description="Helical" evidence="1">
    <location>
        <begin position="329"/>
        <end position="348"/>
    </location>
</feature>
<feature type="transmembrane region" description="Helical" evidence="1">
    <location>
        <begin position="162"/>
        <end position="178"/>
    </location>
</feature>
<accession>A0A2S8FAG9</accession>